<keyword evidence="9" id="KW-1003">Cell membrane</keyword>
<feature type="domain" description="CBS" evidence="10">
    <location>
        <begin position="135"/>
        <end position="198"/>
    </location>
</feature>
<dbReference type="InterPro" id="IPR006669">
    <property type="entry name" value="MgtE_transporter"/>
</dbReference>
<dbReference type="SMART" id="SM00924">
    <property type="entry name" value="MgtE_N"/>
    <property type="match status" value="1"/>
</dbReference>
<feature type="transmembrane region" description="Helical" evidence="9">
    <location>
        <begin position="385"/>
        <end position="409"/>
    </location>
</feature>
<evidence type="ECO:0000259" key="10">
    <source>
        <dbReference type="PROSITE" id="PS51371"/>
    </source>
</evidence>
<dbReference type="InterPro" id="IPR006667">
    <property type="entry name" value="SLC41_membr_dom"/>
</dbReference>
<dbReference type="GO" id="GO:0005886">
    <property type="term" value="C:plasma membrane"/>
    <property type="evidence" value="ECO:0007669"/>
    <property type="project" value="UniProtKB-SubCell"/>
</dbReference>
<evidence type="ECO:0000256" key="7">
    <source>
        <dbReference type="ARBA" id="ARBA00023136"/>
    </source>
</evidence>
<dbReference type="PANTHER" id="PTHR43773:SF1">
    <property type="entry name" value="MAGNESIUM TRANSPORTER MGTE"/>
    <property type="match status" value="1"/>
</dbReference>
<evidence type="ECO:0000256" key="2">
    <source>
        <dbReference type="ARBA" id="ARBA00009749"/>
    </source>
</evidence>
<dbReference type="eggNOG" id="COG2239">
    <property type="taxonomic scope" value="Bacteria"/>
</dbReference>
<keyword evidence="7 9" id="KW-0472">Membrane</keyword>
<dbReference type="HOGENOM" id="CLU_037408_2_2_11"/>
<dbReference type="GO" id="GO:0046872">
    <property type="term" value="F:metal ion binding"/>
    <property type="evidence" value="ECO:0007669"/>
    <property type="project" value="UniProtKB-KW"/>
</dbReference>
<dbReference type="SUPFAM" id="SSF161093">
    <property type="entry name" value="MgtE membrane domain-like"/>
    <property type="match status" value="1"/>
</dbReference>
<sequence length="446" mass="48073">MTAQPARTLRDLLDDNDIAGLQEWLAEHQPYEIADELARADAVRAVLLFRLLDKDRALTVFEELDPTDQHKVLSGLRDHAFRDVVERMNTDDRARLLGEAPAKFARRVLAGLSPNERALTAALLGYPEHAVGRYMTPETVAVRYYITAEEALAVVRAKGRRAETVYTLPVVDDRRGFVGTVSLGDLVLSPPDRQVLDIADTKTPKVQATDDVEEAARLMQDTNVLALPVTDSENRVLGLLTIDDAFEVIEAADTEDIARQSAATPWTGHYMSASVVQLARSRALWLLLLILAATLTVNVLQFFEDTLASVTALALFIPLLVGTGGNAGAQAATAAVRAIAVGEVRSRDVLKVAWRECRVGFVLGAMLATVALLVGTLIVDFTVAASVAVSLVVVCAWAATIGSVMPLLAKRVGIDPAVISAPLVTTLVDATGLIIYFLVAQFVFGL</sequence>
<feature type="transmembrane region" description="Helical" evidence="9">
    <location>
        <begin position="359"/>
        <end position="379"/>
    </location>
</feature>
<dbReference type="KEGG" id="svi:Svir_33110"/>
<keyword evidence="9" id="KW-0479">Metal-binding</keyword>
<evidence type="ECO:0000256" key="6">
    <source>
        <dbReference type="ARBA" id="ARBA00022989"/>
    </source>
</evidence>
<comment type="subunit">
    <text evidence="9">Homodimer.</text>
</comment>
<dbReference type="Gene3D" id="1.25.60.10">
    <property type="entry name" value="MgtE N-terminal domain-like"/>
    <property type="match status" value="1"/>
</dbReference>
<keyword evidence="4 9" id="KW-0812">Transmembrane</keyword>
<evidence type="ECO:0000256" key="8">
    <source>
        <dbReference type="PROSITE-ProRule" id="PRU00703"/>
    </source>
</evidence>
<keyword evidence="12" id="KW-1185">Reference proteome</keyword>
<keyword evidence="3 9" id="KW-0813">Transport</keyword>
<keyword evidence="8" id="KW-0129">CBS domain</keyword>
<evidence type="ECO:0000256" key="9">
    <source>
        <dbReference type="RuleBase" id="RU362011"/>
    </source>
</evidence>
<dbReference type="GO" id="GO:0015095">
    <property type="term" value="F:magnesium ion transmembrane transporter activity"/>
    <property type="evidence" value="ECO:0007669"/>
    <property type="project" value="UniProtKB-UniRule"/>
</dbReference>
<accession>C7MZP6</accession>
<proteinExistence type="inferred from homology"/>
<dbReference type="Pfam" id="PF03448">
    <property type="entry name" value="MgtE_N"/>
    <property type="match status" value="1"/>
</dbReference>
<comment type="function">
    <text evidence="9">Acts as a magnesium transporter.</text>
</comment>
<dbReference type="InterPro" id="IPR038076">
    <property type="entry name" value="MgtE_N_sf"/>
</dbReference>
<dbReference type="NCBIfam" id="TIGR00400">
    <property type="entry name" value="mgtE"/>
    <property type="match status" value="1"/>
</dbReference>
<organism evidence="11 12">
    <name type="scientific">Saccharomonospora viridis (strain ATCC 15386 / DSM 43017 / JCM 3036 / CCUG 5913 / NBRC 12207 / NCIMB 9602 / P101)</name>
    <name type="common">Thermoactinomyces viridis</name>
    <dbReference type="NCBI Taxonomy" id="471857"/>
    <lineage>
        <taxon>Bacteria</taxon>
        <taxon>Bacillati</taxon>
        <taxon>Actinomycetota</taxon>
        <taxon>Actinomycetes</taxon>
        <taxon>Pseudonocardiales</taxon>
        <taxon>Pseudonocardiaceae</taxon>
        <taxon>Saccharomonospora</taxon>
    </lineage>
</organism>
<gene>
    <name evidence="11" type="ordered locus">Svir_33110</name>
</gene>
<dbReference type="EMBL" id="CP001683">
    <property type="protein sequence ID" value="ACU98275.1"/>
    <property type="molecule type" value="Genomic_DNA"/>
</dbReference>
<keyword evidence="5 9" id="KW-0460">Magnesium</keyword>
<dbReference type="Pfam" id="PF01769">
    <property type="entry name" value="MgtE"/>
    <property type="match status" value="1"/>
</dbReference>
<keyword evidence="6 9" id="KW-1133">Transmembrane helix</keyword>
<dbReference type="RefSeq" id="WP_015787585.1">
    <property type="nucleotide sequence ID" value="NC_013159.1"/>
</dbReference>
<evidence type="ECO:0000256" key="1">
    <source>
        <dbReference type="ARBA" id="ARBA00004141"/>
    </source>
</evidence>
<dbReference type="Proteomes" id="UP000000841">
    <property type="component" value="Chromosome"/>
</dbReference>
<evidence type="ECO:0000256" key="5">
    <source>
        <dbReference type="ARBA" id="ARBA00022842"/>
    </source>
</evidence>
<comment type="subcellular location">
    <subcellularLocation>
        <location evidence="9">Cell membrane</location>
        <topology evidence="9">Multi-pass membrane protein</topology>
    </subcellularLocation>
    <subcellularLocation>
        <location evidence="1">Membrane</location>
        <topology evidence="1">Multi-pass membrane protein</topology>
    </subcellularLocation>
</comment>
<dbReference type="STRING" id="471857.Svir_33110"/>
<dbReference type="SUPFAM" id="SSF158791">
    <property type="entry name" value="MgtE N-terminal domain-like"/>
    <property type="match status" value="1"/>
</dbReference>
<protein>
    <recommendedName>
        <fullName evidence="9">Magnesium transporter MgtE</fullName>
    </recommendedName>
</protein>
<feature type="transmembrane region" description="Helical" evidence="9">
    <location>
        <begin position="315"/>
        <end position="339"/>
    </location>
</feature>
<dbReference type="SMART" id="SM00116">
    <property type="entry name" value="CBS"/>
    <property type="match status" value="2"/>
</dbReference>
<dbReference type="CDD" id="cd04606">
    <property type="entry name" value="CBS_pair_Mg_transporter"/>
    <property type="match status" value="1"/>
</dbReference>
<dbReference type="InterPro" id="IPR036739">
    <property type="entry name" value="SLC41_membr_dom_sf"/>
</dbReference>
<evidence type="ECO:0000313" key="12">
    <source>
        <dbReference type="Proteomes" id="UP000000841"/>
    </source>
</evidence>
<feature type="transmembrane region" description="Helical" evidence="9">
    <location>
        <begin position="421"/>
        <end position="444"/>
    </location>
</feature>
<evidence type="ECO:0000313" key="11">
    <source>
        <dbReference type="EMBL" id="ACU98275.1"/>
    </source>
</evidence>
<evidence type="ECO:0000256" key="3">
    <source>
        <dbReference type="ARBA" id="ARBA00022448"/>
    </source>
</evidence>
<dbReference type="AlphaFoldDB" id="C7MZP6"/>
<dbReference type="Gene3D" id="1.10.357.20">
    <property type="entry name" value="SLC41 divalent cation transporters, integral membrane domain"/>
    <property type="match status" value="1"/>
</dbReference>
<reference evidence="11 12" key="1">
    <citation type="journal article" date="2009" name="Stand. Genomic Sci.">
        <title>Complete genome sequence of Saccharomonospora viridis type strain (P101).</title>
        <authorList>
            <person name="Pati A."/>
            <person name="Sikorski J."/>
            <person name="Nolan M."/>
            <person name="Lapidus A."/>
            <person name="Copeland A."/>
            <person name="Glavina Del Rio T."/>
            <person name="Lucas S."/>
            <person name="Chen F."/>
            <person name="Tice H."/>
            <person name="Pitluck S."/>
            <person name="Cheng J.F."/>
            <person name="Chertkov O."/>
            <person name="Brettin T."/>
            <person name="Han C."/>
            <person name="Detter J.C."/>
            <person name="Kuske C."/>
            <person name="Bruce D."/>
            <person name="Goodwin L."/>
            <person name="Chain P."/>
            <person name="D'haeseleer P."/>
            <person name="Chen A."/>
            <person name="Palaniappan K."/>
            <person name="Ivanova N."/>
            <person name="Mavromatis K."/>
            <person name="Mikhailova N."/>
            <person name="Rohde M."/>
            <person name="Tindall B.J."/>
            <person name="Goker M."/>
            <person name="Bristow J."/>
            <person name="Eisen J.A."/>
            <person name="Markowitz V."/>
            <person name="Hugenholtz P."/>
            <person name="Kyrpides N.C."/>
            <person name="Klenk H.P."/>
        </authorList>
    </citation>
    <scope>NUCLEOTIDE SEQUENCE [LARGE SCALE GENOMIC DNA]</scope>
    <source>
        <strain evidence="12">ATCC 15386 / DSM 43017 / JCM 3036 / NBRC 12207 / P101</strain>
    </source>
</reference>
<comment type="similarity">
    <text evidence="2 9">Belongs to the SLC41A transporter family.</text>
</comment>
<dbReference type="PANTHER" id="PTHR43773">
    <property type="entry name" value="MAGNESIUM TRANSPORTER MGTE"/>
    <property type="match status" value="1"/>
</dbReference>
<name>C7MZP6_SACVD</name>
<dbReference type="InterPro" id="IPR006668">
    <property type="entry name" value="Mg_transptr_MgtE_intracell_dom"/>
</dbReference>
<dbReference type="InterPro" id="IPR046342">
    <property type="entry name" value="CBS_dom_sf"/>
</dbReference>
<dbReference type="PROSITE" id="PS51371">
    <property type="entry name" value="CBS"/>
    <property type="match status" value="2"/>
</dbReference>
<dbReference type="Pfam" id="PF00571">
    <property type="entry name" value="CBS"/>
    <property type="match status" value="2"/>
</dbReference>
<dbReference type="Gene3D" id="3.10.580.10">
    <property type="entry name" value="CBS-domain"/>
    <property type="match status" value="1"/>
</dbReference>
<evidence type="ECO:0000256" key="4">
    <source>
        <dbReference type="ARBA" id="ARBA00022692"/>
    </source>
</evidence>
<feature type="transmembrane region" description="Helical" evidence="9">
    <location>
        <begin position="283"/>
        <end position="303"/>
    </location>
</feature>
<dbReference type="InterPro" id="IPR000644">
    <property type="entry name" value="CBS_dom"/>
</dbReference>
<feature type="domain" description="CBS" evidence="10">
    <location>
        <begin position="199"/>
        <end position="257"/>
    </location>
</feature>
<dbReference type="SUPFAM" id="SSF54631">
    <property type="entry name" value="CBS-domain pair"/>
    <property type="match status" value="1"/>
</dbReference>